<dbReference type="Pfam" id="PF06398">
    <property type="entry name" value="Pex24p"/>
    <property type="match status" value="1"/>
</dbReference>
<dbReference type="STRING" id="546991.N1J7S6"/>
<evidence type="ECO:0000256" key="3">
    <source>
        <dbReference type="ARBA" id="ARBA00022989"/>
    </source>
</evidence>
<dbReference type="Proteomes" id="UP000015441">
    <property type="component" value="Unassembled WGS sequence"/>
</dbReference>
<feature type="transmembrane region" description="Helical" evidence="6">
    <location>
        <begin position="146"/>
        <end position="165"/>
    </location>
</feature>
<keyword evidence="2 6" id="KW-0812">Transmembrane</keyword>
<evidence type="ECO:0000256" key="1">
    <source>
        <dbReference type="ARBA" id="ARBA00004141"/>
    </source>
</evidence>
<organism evidence="8 9">
    <name type="scientific">Blumeria graminis f. sp. hordei (strain DH14)</name>
    <name type="common">Barley powdery mildew</name>
    <name type="synonym">Oidium monilioides f. sp. hordei</name>
    <dbReference type="NCBI Taxonomy" id="546991"/>
    <lineage>
        <taxon>Eukaryota</taxon>
        <taxon>Fungi</taxon>
        <taxon>Dikarya</taxon>
        <taxon>Ascomycota</taxon>
        <taxon>Pezizomycotina</taxon>
        <taxon>Leotiomycetes</taxon>
        <taxon>Erysiphales</taxon>
        <taxon>Erysiphaceae</taxon>
        <taxon>Blumeria</taxon>
        <taxon>Blumeria hordei</taxon>
    </lineage>
</organism>
<accession>N1J7S6</accession>
<dbReference type="FunCoup" id="N1J7S6">
    <property type="interactions" value="57"/>
</dbReference>
<feature type="region of interest" description="Disordered" evidence="5">
    <location>
        <begin position="1"/>
        <end position="58"/>
    </location>
</feature>
<gene>
    <name evidence="8" type="ORF">BGHDH14_bgh03502</name>
</gene>
<comment type="caution">
    <text evidence="8">The sequence shown here is derived from an EMBL/GenBank/DDBJ whole genome shotgun (WGS) entry which is preliminary data.</text>
</comment>
<feature type="compositionally biased region" description="Basic and acidic residues" evidence="5">
    <location>
        <begin position="36"/>
        <end position="53"/>
    </location>
</feature>
<keyword evidence="9" id="KW-1185">Reference proteome</keyword>
<feature type="compositionally biased region" description="Basic and acidic residues" evidence="5">
    <location>
        <begin position="1"/>
        <end position="15"/>
    </location>
</feature>
<comment type="subcellular location">
    <subcellularLocation>
        <location evidence="1">Membrane</location>
        <topology evidence="1">Multi-pass membrane protein</topology>
    </subcellularLocation>
</comment>
<evidence type="ECO:0000313" key="8">
    <source>
        <dbReference type="EMBL" id="CCU76440.1"/>
    </source>
</evidence>
<dbReference type="PANTHER" id="PTHR28304">
    <property type="entry name" value="PEROXISOMAL MEMBRANE PROTEIN PEX29"/>
    <property type="match status" value="1"/>
</dbReference>
<protein>
    <submittedName>
        <fullName evidence="8">Integral peroxisomal membrane peroxin family protein</fullName>
    </submittedName>
</protein>
<evidence type="ECO:0000256" key="5">
    <source>
        <dbReference type="SAM" id="MobiDB-lite"/>
    </source>
</evidence>
<reference evidence="8 9" key="1">
    <citation type="journal article" date="2010" name="Science">
        <title>Genome expansion and gene loss in powdery mildew fungi reveal tradeoffs in extreme parasitism.</title>
        <authorList>
            <person name="Spanu P.D."/>
            <person name="Abbott J.C."/>
            <person name="Amselem J."/>
            <person name="Burgis T.A."/>
            <person name="Soanes D.M."/>
            <person name="Stueber K."/>
            <person name="Ver Loren van Themaat E."/>
            <person name="Brown J.K.M."/>
            <person name="Butcher S.A."/>
            <person name="Gurr S.J."/>
            <person name="Lebrun M.-H."/>
            <person name="Ridout C.J."/>
            <person name="Schulze-Lefert P."/>
            <person name="Talbot N.J."/>
            <person name="Ahmadinejad N."/>
            <person name="Ametz C."/>
            <person name="Barton G.R."/>
            <person name="Benjdia M."/>
            <person name="Bidzinski P."/>
            <person name="Bindschedler L.V."/>
            <person name="Both M."/>
            <person name="Brewer M.T."/>
            <person name="Cadle-Davidson L."/>
            <person name="Cadle-Davidson M.M."/>
            <person name="Collemare J."/>
            <person name="Cramer R."/>
            <person name="Frenkel O."/>
            <person name="Godfrey D."/>
            <person name="Harriman J."/>
            <person name="Hoede C."/>
            <person name="King B.C."/>
            <person name="Klages S."/>
            <person name="Kleemann J."/>
            <person name="Knoll D."/>
            <person name="Koti P.S."/>
            <person name="Kreplak J."/>
            <person name="Lopez-Ruiz F.J."/>
            <person name="Lu X."/>
            <person name="Maekawa T."/>
            <person name="Mahanil S."/>
            <person name="Micali C."/>
            <person name="Milgroom M.G."/>
            <person name="Montana G."/>
            <person name="Noir S."/>
            <person name="O'Connell R.J."/>
            <person name="Oberhaensli S."/>
            <person name="Parlange F."/>
            <person name="Pedersen C."/>
            <person name="Quesneville H."/>
            <person name="Reinhardt R."/>
            <person name="Rott M."/>
            <person name="Sacristan S."/>
            <person name="Schmidt S.M."/>
            <person name="Schoen M."/>
            <person name="Skamnioti P."/>
            <person name="Sommer H."/>
            <person name="Stephens A."/>
            <person name="Takahara H."/>
            <person name="Thordal-Christensen H."/>
            <person name="Vigouroux M."/>
            <person name="Wessling R."/>
            <person name="Wicker T."/>
            <person name="Panstruga R."/>
        </authorList>
    </citation>
    <scope>NUCLEOTIDE SEQUENCE [LARGE SCALE GENOMIC DNA]</scope>
    <source>
        <strain evidence="8">DH14</strain>
    </source>
</reference>
<dbReference type="InParanoid" id="N1J7S6"/>
<proteinExistence type="predicted"/>
<evidence type="ECO:0000259" key="7">
    <source>
        <dbReference type="Pfam" id="PF06398"/>
    </source>
</evidence>
<dbReference type="InterPro" id="IPR010482">
    <property type="entry name" value="TECPR1-like_DysF"/>
</dbReference>
<keyword evidence="4 6" id="KW-0472">Membrane</keyword>
<dbReference type="InterPro" id="IPR052816">
    <property type="entry name" value="Peroxisomal_Membrane_PEX28-32"/>
</dbReference>
<dbReference type="EMBL" id="CAUH01002570">
    <property type="protein sequence ID" value="CCU76440.1"/>
    <property type="molecule type" value="Genomic_DNA"/>
</dbReference>
<evidence type="ECO:0000256" key="4">
    <source>
        <dbReference type="ARBA" id="ARBA00023136"/>
    </source>
</evidence>
<dbReference type="PANTHER" id="PTHR28304:SF2">
    <property type="entry name" value="PEROXISOMAL MEMBRANE PROTEIN PEX29"/>
    <property type="match status" value="1"/>
</dbReference>
<dbReference type="eggNOG" id="ENOG502QQTF">
    <property type="taxonomic scope" value="Eukaryota"/>
</dbReference>
<feature type="region of interest" description="Disordered" evidence="5">
    <location>
        <begin position="419"/>
        <end position="456"/>
    </location>
</feature>
<dbReference type="AlphaFoldDB" id="N1J7S6"/>
<dbReference type="GO" id="GO:0005778">
    <property type="term" value="C:peroxisomal membrane"/>
    <property type="evidence" value="ECO:0007669"/>
    <property type="project" value="TreeGrafter"/>
</dbReference>
<dbReference type="HOGENOM" id="CLU_024267_1_0_1"/>
<keyword evidence="3 6" id="KW-1133">Transmembrane helix</keyword>
<name>N1J7S6_BLUG1</name>
<sequence>MADNVADGRDSEYAHHSSNKFAQYESDQSSRHRRSRTGDHEGIYKEFQQKSDTKPSTFSASMQGKLIEMILQKISPWDDASTRSDCNVESTTRPGFSIPLMTANFRQFNARISVVFDFQRKIAKLLSWDIPTQTISFLALYTLTCLNPYLICFLPATALLLALLVPSYTSRYFAQFTTESTQIPAPTMNPVREMSKDFFRNMCDLQNSMGDFCRIHDQCVSLTVPLTNFSDELLSSAFYNFSFATLLIILVLSPLLPWHFIFLLIGWVTVGIGHPTIQRQIIGLHENHFETLKAKIMVIVENWVTQDIILDSNESFNVEIFELQVLSSAGEWEPCVFSASPFDPGSEARIQFENPKGTRFIEDVKAPVAWEWDQLQWELDPHSYNWVEERDITGVEVEMDDGWWVFDLRYENKKFTNEAEEQEKQTCLPEKKSSHDGTSSCEEDCNVTVDPSSRRGEWRRRRWTRLVKRRKTPVLD</sequence>
<dbReference type="GO" id="GO:0007031">
    <property type="term" value="P:peroxisome organization"/>
    <property type="evidence" value="ECO:0007669"/>
    <property type="project" value="UniProtKB-ARBA"/>
</dbReference>
<evidence type="ECO:0000313" key="9">
    <source>
        <dbReference type="Proteomes" id="UP000015441"/>
    </source>
</evidence>
<evidence type="ECO:0000256" key="6">
    <source>
        <dbReference type="SAM" id="Phobius"/>
    </source>
</evidence>
<evidence type="ECO:0000256" key="2">
    <source>
        <dbReference type="ARBA" id="ARBA00022692"/>
    </source>
</evidence>
<dbReference type="OrthoDB" id="74314at2759"/>
<feature type="domain" description="TECPR1-like DysF" evidence="7">
    <location>
        <begin position="94"/>
        <end position="465"/>
    </location>
</feature>